<feature type="transmembrane region" description="Helical" evidence="7">
    <location>
        <begin position="307"/>
        <end position="330"/>
    </location>
</feature>
<reference evidence="10" key="1">
    <citation type="submission" date="2023-01" db="EMBL/GenBank/DDBJ databases">
        <title>Key to firefly adult light organ development and bioluminescence: homeobox transcription factors regulate luciferase expression and transportation to peroxisome.</title>
        <authorList>
            <person name="Fu X."/>
        </authorList>
    </citation>
    <scope>NUCLEOTIDE SEQUENCE [LARGE SCALE GENOMIC DNA]</scope>
</reference>
<evidence type="ECO:0000256" key="3">
    <source>
        <dbReference type="ARBA" id="ARBA00022676"/>
    </source>
</evidence>
<evidence type="ECO:0000259" key="8">
    <source>
        <dbReference type="Pfam" id="PF04572"/>
    </source>
</evidence>
<keyword evidence="7" id="KW-0812">Transmembrane</keyword>
<comment type="similarity">
    <text evidence="2">Belongs to the glycosyltransferase 32 family.</text>
</comment>
<keyword evidence="10" id="KW-1185">Reference proteome</keyword>
<comment type="subcellular location">
    <subcellularLocation>
        <location evidence="1">Golgi apparatus membrane</location>
        <topology evidence="1">Single-pass type II membrane protein</topology>
    </subcellularLocation>
</comment>
<dbReference type="InterPro" id="IPR007577">
    <property type="entry name" value="GlycoTrfase_DXD_sugar-bd_CS"/>
</dbReference>
<evidence type="ECO:0000256" key="5">
    <source>
        <dbReference type="ARBA" id="ARBA00023034"/>
    </source>
</evidence>
<dbReference type="Pfam" id="PF04572">
    <property type="entry name" value="Gb3_synth"/>
    <property type="match status" value="2"/>
</dbReference>
<evidence type="ECO:0000256" key="2">
    <source>
        <dbReference type="ARBA" id="ARBA00009003"/>
    </source>
</evidence>
<dbReference type="Gene3D" id="3.90.550.20">
    <property type="match status" value="2"/>
</dbReference>
<dbReference type="SUPFAM" id="SSF53448">
    <property type="entry name" value="Nucleotide-diphospho-sugar transferases"/>
    <property type="match status" value="2"/>
</dbReference>
<gene>
    <name evidence="9" type="ORF">RN001_014014</name>
</gene>
<keyword evidence="7" id="KW-1133">Transmembrane helix</keyword>
<dbReference type="GO" id="GO:0016758">
    <property type="term" value="F:hexosyltransferase activity"/>
    <property type="evidence" value="ECO:0007669"/>
    <property type="project" value="TreeGrafter"/>
</dbReference>
<keyword evidence="4" id="KW-0808">Transferase</keyword>
<dbReference type="InterPro" id="IPR007652">
    <property type="entry name" value="A1-4-GlycosylTfrase_dom"/>
</dbReference>
<dbReference type="AlphaFoldDB" id="A0AAN7PRB1"/>
<evidence type="ECO:0000256" key="7">
    <source>
        <dbReference type="SAM" id="Phobius"/>
    </source>
</evidence>
<evidence type="ECO:0000313" key="9">
    <source>
        <dbReference type="EMBL" id="KAK4874654.1"/>
    </source>
</evidence>
<evidence type="ECO:0000256" key="6">
    <source>
        <dbReference type="ARBA" id="ARBA00023136"/>
    </source>
</evidence>
<dbReference type="PANTHER" id="PTHR12042:SF21">
    <property type="entry name" value="ALPHA1,4-GALACTOSYLTRANSFERASE 1-RELATED"/>
    <property type="match status" value="1"/>
</dbReference>
<keyword evidence="3" id="KW-0328">Glycosyltransferase</keyword>
<dbReference type="InterPro" id="IPR029044">
    <property type="entry name" value="Nucleotide-diphossugar_trans"/>
</dbReference>
<dbReference type="PANTHER" id="PTHR12042">
    <property type="entry name" value="LACTOSYLCERAMIDE 4-ALPHA-GALACTOSYLTRANSFERASE ALPHA- 1,4-GALACTOSYLTRANSFERASE"/>
    <property type="match status" value="1"/>
</dbReference>
<dbReference type="Pfam" id="PF04488">
    <property type="entry name" value="Gly_transf_sug"/>
    <property type="match status" value="2"/>
</dbReference>
<keyword evidence="5" id="KW-0333">Golgi apparatus</keyword>
<dbReference type="GO" id="GO:0000139">
    <property type="term" value="C:Golgi membrane"/>
    <property type="evidence" value="ECO:0007669"/>
    <property type="project" value="UniProtKB-SubCell"/>
</dbReference>
<protein>
    <recommendedName>
        <fullName evidence="8">Alpha 1,4-glycosyltransferase domain-containing protein</fullName>
    </recommendedName>
</protein>
<evidence type="ECO:0000256" key="4">
    <source>
        <dbReference type="ARBA" id="ARBA00022679"/>
    </source>
</evidence>
<evidence type="ECO:0000313" key="10">
    <source>
        <dbReference type="Proteomes" id="UP001353858"/>
    </source>
</evidence>
<keyword evidence="6 7" id="KW-0472">Membrane</keyword>
<dbReference type="GO" id="GO:0006688">
    <property type="term" value="P:glycosphingolipid biosynthetic process"/>
    <property type="evidence" value="ECO:0007669"/>
    <property type="project" value="TreeGrafter"/>
</dbReference>
<organism evidence="9 10">
    <name type="scientific">Aquatica leii</name>
    <dbReference type="NCBI Taxonomy" id="1421715"/>
    <lineage>
        <taxon>Eukaryota</taxon>
        <taxon>Metazoa</taxon>
        <taxon>Ecdysozoa</taxon>
        <taxon>Arthropoda</taxon>
        <taxon>Hexapoda</taxon>
        <taxon>Insecta</taxon>
        <taxon>Pterygota</taxon>
        <taxon>Neoptera</taxon>
        <taxon>Endopterygota</taxon>
        <taxon>Coleoptera</taxon>
        <taxon>Polyphaga</taxon>
        <taxon>Elateriformia</taxon>
        <taxon>Elateroidea</taxon>
        <taxon>Lampyridae</taxon>
        <taxon>Luciolinae</taxon>
        <taxon>Aquatica</taxon>
    </lineage>
</organism>
<dbReference type="Proteomes" id="UP001353858">
    <property type="component" value="Unassembled WGS sequence"/>
</dbReference>
<feature type="domain" description="Alpha 1,4-glycosyltransferase" evidence="8">
    <location>
        <begin position="526"/>
        <end position="642"/>
    </location>
</feature>
<dbReference type="EMBL" id="JARPUR010000006">
    <property type="protein sequence ID" value="KAK4874654.1"/>
    <property type="molecule type" value="Genomic_DNA"/>
</dbReference>
<accession>A0AAN7PRB1</accession>
<name>A0AAN7PRB1_9COLE</name>
<sequence length="661" mass="75098">MVIVLVPCAVINYNSPLIEPNHTLTDLNVSREIDASISCFKNLKETLPDLSTVETDWKKSLYFLEVSCRSSNNERITILPRQACAIESAAFTHPDFDVHVVYASSGVIKNQGSLSDYLIQILSSYKNVKFLHFDIMSLVNGSTVESLYQQNKVESAAYPMIATSDISRLLILQKYGGTYLDLDVIVLKRLDTLPLNCVGLQSSSYVNNAVIKLSNDGAGQIFTQLCLEDLRDNFNGSEWQLTGPIVLTKVMKKMCRVDDVSVMPEANCLGFNVLPKEAFYPIAWQDCTNDMALTSALFRIPFVHKSFILILSFSTFVVLCYYITFFHYVYPSFQKSDHISALYCYELNYKTLPDISTKTAPWEKSIYFLEVSCKSSENGKISILPKQACAIKSAAFNNPSFDVYVVYTSPGTIVDGESISDQLLHILLGYKNIKFLHVDFKELIKNTPVEKLYKDGNFNNSNFPVIVSSDITRLLILQKYGGTYLDLDVIVLKSLLDLPSDYVGIMSEYYANNAVIRFSPNNISRLIIKKCLELLRDNFTNNQYDYSGPQVLNKVLADVCQDNKFLSTPFKDCNGFKILPPETFYYVPWEDWELFFKTQDFDELLKSILKKSYVVYVWNKMSNHVLARTKPNSLYNTLGKNFVHVCLQQLVIFSNNIFCIA</sequence>
<proteinExistence type="inferred from homology"/>
<comment type="caution">
    <text evidence="9">The sequence shown here is derived from an EMBL/GenBank/DDBJ whole genome shotgun (WGS) entry which is preliminary data.</text>
</comment>
<evidence type="ECO:0000256" key="1">
    <source>
        <dbReference type="ARBA" id="ARBA00004323"/>
    </source>
</evidence>
<dbReference type="InterPro" id="IPR051981">
    <property type="entry name" value="Glycosyltransf_32"/>
</dbReference>
<feature type="domain" description="Alpha 1,4-glycosyltransferase" evidence="8">
    <location>
        <begin position="218"/>
        <end position="287"/>
    </location>
</feature>